<protein>
    <submittedName>
        <fullName evidence="7">TM2 domain-containing protein</fullName>
    </submittedName>
</protein>
<comment type="subcellular location">
    <subcellularLocation>
        <location evidence="1">Membrane</location>
        <topology evidence="1">Multi-pass membrane protein</topology>
    </subcellularLocation>
</comment>
<dbReference type="Pfam" id="PF05154">
    <property type="entry name" value="TM2"/>
    <property type="match status" value="1"/>
</dbReference>
<geneLocation type="plasmid" evidence="7 8">
    <name>paApi_AU1</name>
</geneLocation>
<proteinExistence type="predicted"/>
<gene>
    <name evidence="7" type="ORF">QG404_00625</name>
</gene>
<organism evidence="7 8">
    <name type="scientific">Arsenophonus apicola</name>
    <dbReference type="NCBI Taxonomy" id="2879119"/>
    <lineage>
        <taxon>Bacteria</taxon>
        <taxon>Pseudomonadati</taxon>
        <taxon>Pseudomonadota</taxon>
        <taxon>Gammaproteobacteria</taxon>
        <taxon>Enterobacterales</taxon>
        <taxon>Morganellaceae</taxon>
        <taxon>Arsenophonus</taxon>
    </lineage>
</organism>
<evidence type="ECO:0000256" key="2">
    <source>
        <dbReference type="ARBA" id="ARBA00022692"/>
    </source>
</evidence>
<dbReference type="InterPro" id="IPR007829">
    <property type="entry name" value="TM2"/>
</dbReference>
<name>A0ABY8P041_9GAMM</name>
<evidence type="ECO:0000256" key="3">
    <source>
        <dbReference type="ARBA" id="ARBA00022989"/>
    </source>
</evidence>
<dbReference type="EMBL" id="CP123757">
    <property type="protein sequence ID" value="WGO82190.1"/>
    <property type="molecule type" value="Genomic_DNA"/>
</dbReference>
<keyword evidence="7" id="KW-0614">Plasmid</keyword>
<keyword evidence="4 5" id="KW-0472">Membrane</keyword>
<sequence length="111" mass="12345">MNRAIKTKESESNMIYCSGCGKTIHETAPTCPNCGAINKHAEVTGKKSRVAAAVLAFFLGGFGIHKFYLGKILQGFLYLIFCWTFIPAVIAFIEFIVYLCMSDENFARKYG</sequence>
<evidence type="ECO:0000256" key="4">
    <source>
        <dbReference type="ARBA" id="ARBA00023136"/>
    </source>
</evidence>
<feature type="transmembrane region" description="Helical" evidence="5">
    <location>
        <begin position="50"/>
        <end position="69"/>
    </location>
</feature>
<evidence type="ECO:0000313" key="7">
    <source>
        <dbReference type="EMBL" id="WGO82190.1"/>
    </source>
</evidence>
<evidence type="ECO:0000313" key="8">
    <source>
        <dbReference type="Proteomes" id="UP001231859"/>
    </source>
</evidence>
<feature type="domain" description="TM2" evidence="6">
    <location>
        <begin position="46"/>
        <end position="96"/>
    </location>
</feature>
<evidence type="ECO:0000256" key="5">
    <source>
        <dbReference type="SAM" id="Phobius"/>
    </source>
</evidence>
<evidence type="ECO:0000256" key="1">
    <source>
        <dbReference type="ARBA" id="ARBA00004141"/>
    </source>
</evidence>
<keyword evidence="8" id="KW-1185">Reference proteome</keyword>
<dbReference type="RefSeq" id="WP_280936950.1">
    <property type="nucleotide sequence ID" value="NZ_CP123757.1"/>
</dbReference>
<dbReference type="Proteomes" id="UP001231859">
    <property type="component" value="Plasmid paApi_AU1"/>
</dbReference>
<feature type="transmembrane region" description="Helical" evidence="5">
    <location>
        <begin position="75"/>
        <end position="101"/>
    </location>
</feature>
<accession>A0ABY8P041</accession>
<keyword evidence="3 5" id="KW-1133">Transmembrane helix</keyword>
<keyword evidence="2 5" id="KW-0812">Transmembrane</keyword>
<reference evidence="7 8" key="1">
    <citation type="submission" date="2023-04" db="EMBL/GenBank/DDBJ databases">
        <title>Genome dynamics across the evolutionary transition to endosymbiosis.</title>
        <authorList>
            <person name="Siozios S."/>
            <person name="Nadal-Jimenez P."/>
            <person name="Azagi T."/>
            <person name="Sprong H."/>
            <person name="Frost C.L."/>
            <person name="Parratt S.R."/>
            <person name="Taylor G."/>
            <person name="Brettell L."/>
            <person name="Lew K.C."/>
            <person name="Croft L."/>
            <person name="King K.C."/>
            <person name="Brockhurst M.A."/>
            <person name="Hypsa V."/>
            <person name="Novakova E."/>
            <person name="Darby A.C."/>
            <person name="Hurst G.D.D."/>
        </authorList>
    </citation>
    <scope>NUCLEOTIDE SEQUENCE [LARGE SCALE GENOMIC DNA]</scope>
    <source>
        <strain evidence="8">aApi_AU</strain>
        <plasmid evidence="7 8">paApi_AU1</plasmid>
    </source>
</reference>
<evidence type="ECO:0000259" key="6">
    <source>
        <dbReference type="Pfam" id="PF05154"/>
    </source>
</evidence>